<dbReference type="EMBL" id="VXAV01003295">
    <property type="protein sequence ID" value="NXL86313.1"/>
    <property type="molecule type" value="Genomic_DNA"/>
</dbReference>
<dbReference type="InterPro" id="IPR033121">
    <property type="entry name" value="PEPTIDASE_A1"/>
</dbReference>
<dbReference type="AlphaFoldDB" id="A0A7L0W4F6"/>
<dbReference type="InterPro" id="IPR001461">
    <property type="entry name" value="Aspartic_peptidase_A1"/>
</dbReference>
<organism evidence="3 4">
    <name type="scientific">Alectura lathami</name>
    <name type="common">Australian brush turkey</name>
    <dbReference type="NCBI Taxonomy" id="81907"/>
    <lineage>
        <taxon>Eukaryota</taxon>
        <taxon>Metazoa</taxon>
        <taxon>Chordata</taxon>
        <taxon>Craniata</taxon>
        <taxon>Vertebrata</taxon>
        <taxon>Euteleostomi</taxon>
        <taxon>Archelosauria</taxon>
        <taxon>Archosauria</taxon>
        <taxon>Dinosauria</taxon>
        <taxon>Saurischia</taxon>
        <taxon>Theropoda</taxon>
        <taxon>Coelurosauria</taxon>
        <taxon>Aves</taxon>
        <taxon>Neognathae</taxon>
        <taxon>Galloanserae</taxon>
        <taxon>Galliformes</taxon>
        <taxon>Megapodiidae</taxon>
        <taxon>Alectura</taxon>
    </lineage>
</organism>
<dbReference type="PANTHER" id="PTHR47966">
    <property type="entry name" value="BETA-SITE APP-CLEAVING ENZYME, ISOFORM A-RELATED"/>
    <property type="match status" value="1"/>
</dbReference>
<sequence length="68" mass="7181">PQISNVSVPAQTFAEAVALPGLTFAVARFDGVLGLGFPGASAGPAVPVFDNMMRQGLFRDNVFAFRLR</sequence>
<dbReference type="Pfam" id="PF00026">
    <property type="entry name" value="Asp"/>
    <property type="match status" value="1"/>
</dbReference>
<dbReference type="Gene3D" id="2.40.70.10">
    <property type="entry name" value="Acid Proteases"/>
    <property type="match status" value="1"/>
</dbReference>
<feature type="domain" description="Peptidase A1" evidence="2">
    <location>
        <begin position="1"/>
        <end position="68"/>
    </location>
</feature>
<dbReference type="GO" id="GO:0006508">
    <property type="term" value="P:proteolysis"/>
    <property type="evidence" value="ECO:0007669"/>
    <property type="project" value="InterPro"/>
</dbReference>
<evidence type="ECO:0000259" key="2">
    <source>
        <dbReference type="PROSITE" id="PS51767"/>
    </source>
</evidence>
<evidence type="ECO:0000313" key="3">
    <source>
        <dbReference type="EMBL" id="NXL86313.1"/>
    </source>
</evidence>
<evidence type="ECO:0000256" key="1">
    <source>
        <dbReference type="ARBA" id="ARBA00007447"/>
    </source>
</evidence>
<keyword evidence="4" id="KW-1185">Reference proteome</keyword>
<dbReference type="PROSITE" id="PS51767">
    <property type="entry name" value="PEPTIDASE_A1"/>
    <property type="match status" value="1"/>
</dbReference>
<dbReference type="Proteomes" id="UP000562322">
    <property type="component" value="Unassembled WGS sequence"/>
</dbReference>
<dbReference type="InterPro" id="IPR021109">
    <property type="entry name" value="Peptidase_aspartic_dom_sf"/>
</dbReference>
<dbReference type="GO" id="GO:0004190">
    <property type="term" value="F:aspartic-type endopeptidase activity"/>
    <property type="evidence" value="ECO:0007669"/>
    <property type="project" value="InterPro"/>
</dbReference>
<dbReference type="PANTHER" id="PTHR47966:SF51">
    <property type="entry name" value="BETA-SITE APP-CLEAVING ENZYME, ISOFORM A-RELATED"/>
    <property type="match status" value="1"/>
</dbReference>
<evidence type="ECO:0000313" key="4">
    <source>
        <dbReference type="Proteomes" id="UP000562322"/>
    </source>
</evidence>
<comment type="similarity">
    <text evidence="1">Belongs to the peptidase A1 family.</text>
</comment>
<feature type="non-terminal residue" evidence="3">
    <location>
        <position position="68"/>
    </location>
</feature>
<name>A0A7L0W4F6_ALELA</name>
<comment type="caution">
    <text evidence="3">The sequence shown here is derived from an EMBL/GenBank/DDBJ whole genome shotgun (WGS) entry which is preliminary data.</text>
</comment>
<dbReference type="OrthoDB" id="771136at2759"/>
<dbReference type="SUPFAM" id="SSF50630">
    <property type="entry name" value="Acid proteases"/>
    <property type="match status" value="1"/>
</dbReference>
<proteinExistence type="inferred from homology"/>
<gene>
    <name evidence="3" type="primary">Ctsd_0</name>
    <name evidence="3" type="ORF">ALELAT_R15252</name>
</gene>
<feature type="non-terminal residue" evidence="3">
    <location>
        <position position="1"/>
    </location>
</feature>
<accession>A0A7L0W4F6</accession>
<reference evidence="3 4" key="1">
    <citation type="submission" date="2019-09" db="EMBL/GenBank/DDBJ databases">
        <title>Bird 10,000 Genomes (B10K) Project - Family phase.</title>
        <authorList>
            <person name="Zhang G."/>
        </authorList>
    </citation>
    <scope>NUCLEOTIDE SEQUENCE [LARGE SCALE GENOMIC DNA]</scope>
    <source>
        <strain evidence="3">B10K-DU-001-39</strain>
        <tissue evidence="3">Muscle</tissue>
    </source>
</reference>
<protein>
    <submittedName>
        <fullName evidence="3">CATD protein</fullName>
    </submittedName>
</protein>